<comment type="caution">
    <text evidence="1">The sequence shown here is derived from an EMBL/GenBank/DDBJ whole genome shotgun (WGS) entry which is preliminary data.</text>
</comment>
<dbReference type="Proteomes" id="UP001143856">
    <property type="component" value="Unassembled WGS sequence"/>
</dbReference>
<proteinExistence type="predicted"/>
<reference evidence="1" key="1">
    <citation type="submission" date="2022-10" db="EMBL/GenBank/DDBJ databases">
        <title>Genome Sequence of Xylaria curta.</title>
        <authorList>
            <person name="Buettner E."/>
        </authorList>
    </citation>
    <scope>NUCLEOTIDE SEQUENCE</scope>
    <source>
        <strain evidence="1">Babe10</strain>
    </source>
</reference>
<organism evidence="1 2">
    <name type="scientific">Xylaria curta</name>
    <dbReference type="NCBI Taxonomy" id="42375"/>
    <lineage>
        <taxon>Eukaryota</taxon>
        <taxon>Fungi</taxon>
        <taxon>Dikarya</taxon>
        <taxon>Ascomycota</taxon>
        <taxon>Pezizomycotina</taxon>
        <taxon>Sordariomycetes</taxon>
        <taxon>Xylariomycetidae</taxon>
        <taxon>Xylariales</taxon>
        <taxon>Xylariaceae</taxon>
        <taxon>Xylaria</taxon>
    </lineage>
</organism>
<protein>
    <submittedName>
        <fullName evidence="1">Uncharacterized protein</fullName>
    </submittedName>
</protein>
<gene>
    <name evidence="1" type="ORF">NUW58_g3556</name>
</gene>
<evidence type="ECO:0000313" key="1">
    <source>
        <dbReference type="EMBL" id="KAJ2989271.1"/>
    </source>
</evidence>
<name>A0ACC1PC39_9PEZI</name>
<accession>A0ACC1PC39</accession>
<sequence length="114" mass="12719">MQCHVLYRTLKQTDLQTPHYTVSRKPITWDLGKVRSVMRDDRWVSQRAWLATRHRLGTGHAGKNNFGTRGRPVIPDGKRDRFGASGGVHFAAISELEGGGGSGMLVIWGAEKYV</sequence>
<dbReference type="EMBL" id="JAPDGR010000547">
    <property type="protein sequence ID" value="KAJ2989271.1"/>
    <property type="molecule type" value="Genomic_DNA"/>
</dbReference>
<keyword evidence="2" id="KW-1185">Reference proteome</keyword>
<evidence type="ECO:0000313" key="2">
    <source>
        <dbReference type="Proteomes" id="UP001143856"/>
    </source>
</evidence>